<dbReference type="Gene3D" id="2.30.170.20">
    <property type="entry name" value="Ribosomal protein L24e"/>
    <property type="match status" value="1"/>
</dbReference>
<dbReference type="RefSeq" id="WP_343774700.1">
    <property type="nucleotide sequence ID" value="NZ_BAAADV010000007.1"/>
</dbReference>
<keyword evidence="5" id="KW-0862">Zinc</keyword>
<keyword evidence="5" id="KW-0699">rRNA-binding</keyword>
<dbReference type="InterPro" id="IPR055345">
    <property type="entry name" value="Ribosomal_eL24-rel_arc"/>
</dbReference>
<keyword evidence="3 5" id="KW-0689">Ribosomal protein</keyword>
<feature type="zinc finger region" description="C4-type" evidence="5">
    <location>
        <begin position="7"/>
        <end position="37"/>
    </location>
</feature>
<feature type="binding site" evidence="5">
    <location>
        <position position="37"/>
    </location>
    <ligand>
        <name>Zn(2+)</name>
        <dbReference type="ChEBI" id="CHEBI:29105"/>
    </ligand>
</feature>
<evidence type="ECO:0000313" key="9">
    <source>
        <dbReference type="Proteomes" id="UP001500420"/>
    </source>
</evidence>
<organism evidence="8 9">
    <name type="scientific">Natronoarchaeum mannanilyticum</name>
    <dbReference type="NCBI Taxonomy" id="926360"/>
    <lineage>
        <taxon>Archaea</taxon>
        <taxon>Methanobacteriati</taxon>
        <taxon>Methanobacteriota</taxon>
        <taxon>Stenosarchaea group</taxon>
        <taxon>Halobacteria</taxon>
        <taxon>Halobacteriales</taxon>
        <taxon>Natronoarchaeaceae</taxon>
    </lineage>
</organism>
<feature type="binding site" evidence="5">
    <location>
        <position position="33"/>
    </location>
    <ligand>
        <name>Zn(2+)</name>
        <dbReference type="ChEBI" id="CHEBI:29105"/>
    </ligand>
</feature>
<dbReference type="HAMAP" id="MF_00773">
    <property type="entry name" value="Ribosomal_eL24"/>
    <property type="match status" value="1"/>
</dbReference>
<comment type="subunit">
    <text evidence="5">Part of the 50S ribosomal subunit. Forms a cluster with proteins L3 and L14.</text>
</comment>
<keyword evidence="5" id="KW-0479">Metal-binding</keyword>
<comment type="caution">
    <text evidence="8">The sequence shown here is derived from an EMBL/GenBank/DDBJ whole genome shotgun (WGS) entry which is preliminary data.</text>
</comment>
<evidence type="ECO:0000259" key="7">
    <source>
        <dbReference type="SMART" id="SM00746"/>
    </source>
</evidence>
<dbReference type="InterPro" id="IPR038630">
    <property type="entry name" value="L24e/L24_sf"/>
</dbReference>
<dbReference type="EMBL" id="BAAADV010000007">
    <property type="protein sequence ID" value="GAA0678327.1"/>
    <property type="molecule type" value="Genomic_DNA"/>
</dbReference>
<dbReference type="InterPro" id="IPR000988">
    <property type="entry name" value="Ribosomal_eL24-rel_N"/>
</dbReference>
<evidence type="ECO:0000256" key="4">
    <source>
        <dbReference type="ARBA" id="ARBA00023274"/>
    </source>
</evidence>
<dbReference type="GO" id="GO:0005840">
    <property type="term" value="C:ribosome"/>
    <property type="evidence" value="ECO:0007669"/>
    <property type="project" value="UniProtKB-KW"/>
</dbReference>
<dbReference type="SMART" id="SM00746">
    <property type="entry name" value="TRASH"/>
    <property type="match status" value="1"/>
</dbReference>
<dbReference type="AlphaFoldDB" id="A0AAV3TD29"/>
<feature type="compositionally biased region" description="Basic and acidic residues" evidence="6">
    <location>
        <begin position="38"/>
        <end position="65"/>
    </location>
</feature>
<keyword evidence="4 5" id="KW-0687">Ribonucleoprotein</keyword>
<comment type="function">
    <text evidence="5">Binds to the 23S rRNA.</text>
</comment>
<dbReference type="SUPFAM" id="SSF57716">
    <property type="entry name" value="Glucocorticoid receptor-like (DNA-binding domain)"/>
    <property type="match status" value="1"/>
</dbReference>
<evidence type="ECO:0000256" key="5">
    <source>
        <dbReference type="HAMAP-Rule" id="MF_00773"/>
    </source>
</evidence>
<dbReference type="GO" id="GO:0008270">
    <property type="term" value="F:zinc ion binding"/>
    <property type="evidence" value="ECO:0007669"/>
    <property type="project" value="UniProtKB-UniRule"/>
</dbReference>
<dbReference type="GO" id="GO:0019843">
    <property type="term" value="F:rRNA binding"/>
    <property type="evidence" value="ECO:0007669"/>
    <property type="project" value="UniProtKB-UniRule"/>
</dbReference>
<comment type="cofactor">
    <cofactor evidence="5">
        <name>Zn(2+)</name>
        <dbReference type="ChEBI" id="CHEBI:29105"/>
    </cofactor>
    <text evidence="5">Binds 1 zinc ion per subunit.</text>
</comment>
<keyword evidence="9" id="KW-1185">Reference proteome</keyword>
<evidence type="ECO:0000256" key="2">
    <source>
        <dbReference type="ARBA" id="ARBA00022771"/>
    </source>
</evidence>
<dbReference type="GO" id="GO:0006412">
    <property type="term" value="P:translation"/>
    <property type="evidence" value="ECO:0007669"/>
    <property type="project" value="UniProtKB-UniRule"/>
</dbReference>
<feature type="binding site" evidence="5">
    <location>
        <position position="7"/>
    </location>
    <ligand>
        <name>Zn(2+)</name>
        <dbReference type="ChEBI" id="CHEBI:29105"/>
    </ligand>
</feature>
<reference evidence="8 9" key="1">
    <citation type="journal article" date="2019" name="Int. J. Syst. Evol. Microbiol.">
        <title>The Global Catalogue of Microorganisms (GCM) 10K type strain sequencing project: providing services to taxonomists for standard genome sequencing and annotation.</title>
        <authorList>
            <consortium name="The Broad Institute Genomics Platform"/>
            <consortium name="The Broad Institute Genome Sequencing Center for Infectious Disease"/>
            <person name="Wu L."/>
            <person name="Ma J."/>
        </authorList>
    </citation>
    <scope>NUCLEOTIDE SEQUENCE [LARGE SCALE GENOMIC DNA]</scope>
    <source>
        <strain evidence="8 9">JCM 16328</strain>
    </source>
</reference>
<dbReference type="GO" id="GO:0003735">
    <property type="term" value="F:structural constituent of ribosome"/>
    <property type="evidence" value="ECO:0007669"/>
    <property type="project" value="InterPro"/>
</dbReference>
<comment type="similarity">
    <text evidence="1 5">Belongs to the eukaryotic ribosomal protein eL24 family.</text>
</comment>
<proteinExistence type="inferred from homology"/>
<feature type="region of interest" description="Disordered" evidence="6">
    <location>
        <begin position="38"/>
        <end position="114"/>
    </location>
</feature>
<dbReference type="CDD" id="cd00472">
    <property type="entry name" value="Ribosomal_L24e_L24"/>
    <property type="match status" value="1"/>
</dbReference>
<evidence type="ECO:0000256" key="6">
    <source>
        <dbReference type="SAM" id="MobiDB-lite"/>
    </source>
</evidence>
<protein>
    <recommendedName>
        <fullName evidence="5">Large ribosomal subunit protein eL24</fullName>
    </recommendedName>
</protein>
<name>A0AAV3TD29_9EURY</name>
<feature type="binding site" evidence="5">
    <location>
        <position position="10"/>
    </location>
    <ligand>
        <name>Zn(2+)</name>
        <dbReference type="ChEBI" id="CHEBI:29105"/>
    </ligand>
</feature>
<evidence type="ECO:0000313" key="8">
    <source>
        <dbReference type="EMBL" id="GAA0678327.1"/>
    </source>
</evidence>
<evidence type="ECO:0000256" key="1">
    <source>
        <dbReference type="ARBA" id="ARBA00005647"/>
    </source>
</evidence>
<evidence type="ECO:0000256" key="3">
    <source>
        <dbReference type="ARBA" id="ARBA00022980"/>
    </source>
</evidence>
<dbReference type="InterPro" id="IPR011017">
    <property type="entry name" value="TRASH_dom"/>
</dbReference>
<gene>
    <name evidence="5" type="primary">rpl24e</name>
    <name evidence="8" type="ORF">GCM10009020_28230</name>
</gene>
<sequence length="114" mass="12482">MPQTRECDYCGGDIPPGTGTMLVRTSGQTVHYCSSKCEKNADLGREPRDVEWTESGGSRERRAADAEAEAEAAEEAEDEQDAQEAETEEESEAEEDADEDAEAEADDESEDDEE</sequence>
<dbReference type="Pfam" id="PF01246">
    <property type="entry name" value="Ribosomal_L24e"/>
    <property type="match status" value="1"/>
</dbReference>
<feature type="compositionally biased region" description="Acidic residues" evidence="6">
    <location>
        <begin position="66"/>
        <end position="114"/>
    </location>
</feature>
<accession>A0AAV3TD29</accession>
<dbReference type="NCBIfam" id="NF034186">
    <property type="entry name" value="PRK14891.1-1"/>
    <property type="match status" value="1"/>
</dbReference>
<keyword evidence="2 5" id="KW-0863">Zinc-finger</keyword>
<keyword evidence="5" id="KW-0694">RNA-binding</keyword>
<dbReference type="Proteomes" id="UP001500420">
    <property type="component" value="Unassembled WGS sequence"/>
</dbReference>
<feature type="domain" description="TRASH" evidence="7">
    <location>
        <begin position="7"/>
        <end position="45"/>
    </location>
</feature>
<dbReference type="GO" id="GO:1990904">
    <property type="term" value="C:ribonucleoprotein complex"/>
    <property type="evidence" value="ECO:0007669"/>
    <property type="project" value="UniProtKB-KW"/>
</dbReference>